<organism evidence="5 6">
    <name type="scientific">Methylobacterium radiodurans</name>
    <dbReference type="NCBI Taxonomy" id="2202828"/>
    <lineage>
        <taxon>Bacteria</taxon>
        <taxon>Pseudomonadati</taxon>
        <taxon>Pseudomonadota</taxon>
        <taxon>Alphaproteobacteria</taxon>
        <taxon>Hyphomicrobiales</taxon>
        <taxon>Methylobacteriaceae</taxon>
        <taxon>Methylobacterium</taxon>
    </lineage>
</organism>
<dbReference type="InterPro" id="IPR015810">
    <property type="entry name" value="Photo_RC_H_N"/>
</dbReference>
<dbReference type="InterPro" id="IPR027275">
    <property type="entry name" value="PRC-brl_dom"/>
</dbReference>
<proteinExistence type="predicted"/>
<dbReference type="RefSeq" id="WP_109952459.1">
    <property type="nucleotide sequence ID" value="NZ_CP029551.1"/>
</dbReference>
<dbReference type="InterPro" id="IPR014747">
    <property type="entry name" value="Bac_photo_RC_H_C"/>
</dbReference>
<dbReference type="Proteomes" id="UP000246058">
    <property type="component" value="Chromosome"/>
</dbReference>
<dbReference type="NCBIfam" id="TIGR01150">
    <property type="entry name" value="puhA"/>
    <property type="match status" value="1"/>
</dbReference>
<evidence type="ECO:0000259" key="3">
    <source>
        <dbReference type="Pfam" id="PF03967"/>
    </source>
</evidence>
<evidence type="ECO:0000313" key="6">
    <source>
        <dbReference type="Proteomes" id="UP000246058"/>
    </source>
</evidence>
<dbReference type="SUPFAM" id="SSF81490">
    <property type="entry name" value="Photosystem II reaction centre subunit H, transmembrane region"/>
    <property type="match status" value="1"/>
</dbReference>
<sequence length="264" mass="29379">MPTALPNAVPIGGLTSYLDVAQVVLYAFWLFFAGLVFYLRREDRREGYPLENEAVGRLKAPDPILIPSPKAFRLTSGHTMWAPQTNVAVDTEVPSRKVEPWPGAPYERTDTSLRAGVGPGSYAPRHDEHDRTWDGEYRIVPLRVADHFVVHEDGPNPIGRTVVGADRKLAGVVVDLWVDRGESFVRYYEVELPGGGRRLMPVTFCRGPLFGRNVTTEALLGEQFADIPTTKDPDSVTLWEEERIMAYFGAGTLYATPARAEPLL</sequence>
<evidence type="ECO:0000259" key="4">
    <source>
        <dbReference type="Pfam" id="PF05239"/>
    </source>
</evidence>
<dbReference type="GO" id="GO:0019684">
    <property type="term" value="P:photosynthesis, light reaction"/>
    <property type="evidence" value="ECO:0007669"/>
    <property type="project" value="InterPro"/>
</dbReference>
<dbReference type="InterPro" id="IPR011033">
    <property type="entry name" value="PRC_barrel-like_sf"/>
</dbReference>
<dbReference type="Gene3D" id="3.90.50.10">
    <property type="entry name" value="Photosynthetic Reaction Center, subunit H, domain 2"/>
    <property type="match status" value="1"/>
</dbReference>
<dbReference type="Pfam" id="PF03967">
    <property type="entry name" value="PRCH"/>
    <property type="match status" value="1"/>
</dbReference>
<dbReference type="Pfam" id="PF05239">
    <property type="entry name" value="PRC"/>
    <property type="match status" value="1"/>
</dbReference>
<keyword evidence="6" id="KW-1185">Reference proteome</keyword>
<gene>
    <name evidence="5" type="primary">puhA</name>
    <name evidence="5" type="ORF">DK427_17990</name>
</gene>
<keyword evidence="2" id="KW-1133">Transmembrane helix</keyword>
<dbReference type="GO" id="GO:0030077">
    <property type="term" value="C:plasma membrane light-harvesting complex"/>
    <property type="evidence" value="ECO:0007669"/>
    <property type="project" value="InterPro"/>
</dbReference>
<protein>
    <submittedName>
        <fullName evidence="5">Photosynthetic reaction center subunit H</fullName>
    </submittedName>
</protein>
<feature type="domain" description="PRC-barrel" evidence="4">
    <location>
        <begin position="155"/>
        <end position="203"/>
    </location>
</feature>
<evidence type="ECO:0000256" key="1">
    <source>
        <dbReference type="SAM" id="MobiDB-lite"/>
    </source>
</evidence>
<evidence type="ECO:0000313" key="5">
    <source>
        <dbReference type="EMBL" id="AWN37380.1"/>
    </source>
</evidence>
<feature type="region of interest" description="Disordered" evidence="1">
    <location>
        <begin position="92"/>
        <end position="128"/>
    </location>
</feature>
<dbReference type="KEGG" id="meti:DK427_17990"/>
<feature type="transmembrane region" description="Helical" evidence="2">
    <location>
        <begin position="20"/>
        <end position="39"/>
    </location>
</feature>
<reference evidence="5 6" key="1">
    <citation type="submission" date="2018-05" db="EMBL/GenBank/DDBJ databases">
        <title>Complete Genome Sequence of Methylobacterium sp. 17Sr1-43.</title>
        <authorList>
            <person name="Srinivasan S."/>
        </authorList>
    </citation>
    <scope>NUCLEOTIDE SEQUENCE [LARGE SCALE GENOMIC DNA]</scope>
    <source>
        <strain evidence="5 6">17Sr1-43</strain>
    </source>
</reference>
<dbReference type="InterPro" id="IPR005652">
    <property type="entry name" value="Photo_RC_H"/>
</dbReference>
<dbReference type="SUPFAM" id="SSF50346">
    <property type="entry name" value="PRC-barrel domain"/>
    <property type="match status" value="1"/>
</dbReference>
<keyword evidence="2" id="KW-0472">Membrane</keyword>
<dbReference type="InterPro" id="IPR037097">
    <property type="entry name" value="Photo_RC_H_N_sf"/>
</dbReference>
<dbReference type="OrthoDB" id="8557487at2"/>
<dbReference type="Gene3D" id="4.10.540.10">
    <property type="entry name" value="Photosynthetic reaction centre, H subunit, N-terminal domain"/>
    <property type="match status" value="1"/>
</dbReference>
<evidence type="ECO:0000256" key="2">
    <source>
        <dbReference type="SAM" id="Phobius"/>
    </source>
</evidence>
<dbReference type="AlphaFoldDB" id="A0A2U8VVK3"/>
<name>A0A2U8VVK3_9HYPH</name>
<accession>A0A2U8VVK3</accession>
<dbReference type="EMBL" id="CP029551">
    <property type="protein sequence ID" value="AWN37380.1"/>
    <property type="molecule type" value="Genomic_DNA"/>
</dbReference>
<feature type="domain" description="Photosynthetic reaction centre H subunit N-terminal" evidence="3">
    <location>
        <begin position="14"/>
        <end position="144"/>
    </location>
</feature>
<keyword evidence="2" id="KW-0812">Transmembrane</keyword>